<dbReference type="AlphaFoldDB" id="A0A835I7T3"/>
<proteinExistence type="predicted"/>
<reference evidence="3 4" key="1">
    <citation type="submission" date="2020-10" db="EMBL/GenBank/DDBJ databases">
        <title>The Coptis chinensis genome and diversification of protoberbering-type alkaloids.</title>
        <authorList>
            <person name="Wang B."/>
            <person name="Shu S."/>
            <person name="Song C."/>
            <person name="Liu Y."/>
        </authorList>
    </citation>
    <scope>NUCLEOTIDE SEQUENCE [LARGE SCALE GENOMIC DNA]</scope>
    <source>
        <strain evidence="3">HL-2020</strain>
        <tissue evidence="3">Leaf</tissue>
    </source>
</reference>
<dbReference type="InterPro" id="IPR011611">
    <property type="entry name" value="PfkB_dom"/>
</dbReference>
<dbReference type="PANTHER" id="PTHR31589:SF110">
    <property type="entry name" value="PROTEIN, PUTATIVE (DUF239)-RELATED"/>
    <property type="match status" value="1"/>
</dbReference>
<keyword evidence="1" id="KW-1133">Transmembrane helix</keyword>
<dbReference type="Gene3D" id="3.90.1320.10">
    <property type="entry name" value="Outer-capsid protein sigma 3, large lobe"/>
    <property type="match status" value="1"/>
</dbReference>
<feature type="transmembrane region" description="Helical" evidence="1">
    <location>
        <begin position="152"/>
        <end position="177"/>
    </location>
</feature>
<comment type="caution">
    <text evidence="3">The sequence shown here is derived from an EMBL/GenBank/DDBJ whole genome shotgun (WGS) entry which is preliminary data.</text>
</comment>
<organism evidence="3 4">
    <name type="scientific">Coptis chinensis</name>
    <dbReference type="NCBI Taxonomy" id="261450"/>
    <lineage>
        <taxon>Eukaryota</taxon>
        <taxon>Viridiplantae</taxon>
        <taxon>Streptophyta</taxon>
        <taxon>Embryophyta</taxon>
        <taxon>Tracheophyta</taxon>
        <taxon>Spermatophyta</taxon>
        <taxon>Magnoliopsida</taxon>
        <taxon>Ranunculales</taxon>
        <taxon>Ranunculaceae</taxon>
        <taxon>Coptidoideae</taxon>
        <taxon>Coptis</taxon>
    </lineage>
</organism>
<dbReference type="Proteomes" id="UP000631114">
    <property type="component" value="Unassembled WGS sequence"/>
</dbReference>
<dbReference type="Pfam" id="PF03080">
    <property type="entry name" value="Neprosin"/>
    <property type="match status" value="2"/>
</dbReference>
<sequence>NSALCSNFDDKIRSTSLKIQGGGNAGNALTCAARLGLNPRLISKVADDAQGRGILEEFEADGVDTSYFVKVTSVSNSSYSICCFCNSNSWQEQSEYVDVKDEEKIVGEGRASLDGFANSIVPLNGVVDISYFLNRTEYNMATLRTTRRDSSFSVIVVMCIVFIVFFKGCTVVLALNYTNYKRVSSLRLERIQIHLNKINKPAIKTIESPDGDIIDCVRRHKQPALDHPLLRKHRIQKPTRLHLDRHVDAPDVGSGDGHEHAFAYTGTSQEIYGAKATINVWDPKVEVVNEFSLSQIWILCGSYNDSGLNTIEAGWQVCPQLYGDSRPRLFTYWTVMHTKRRAATTLVVLISYNKIAIGAAISPVSSVSSNQYDITIVIWKITQPRLSGGGEVVNSRSNGKHTSTQMGSGHFAQDGFGQSSFFRNLEVVDADNSLSSAQHISTVTANPNCYDIKTFYSDGWGTDFYFGGPGYNPQCQ</sequence>
<feature type="non-terminal residue" evidence="3">
    <location>
        <position position="476"/>
    </location>
</feature>
<dbReference type="InterPro" id="IPR025521">
    <property type="entry name" value="Neprosin_propep"/>
</dbReference>
<name>A0A835I7T3_9MAGN</name>
<evidence type="ECO:0000313" key="3">
    <source>
        <dbReference type="EMBL" id="KAF9612164.1"/>
    </source>
</evidence>
<dbReference type="InterPro" id="IPR004314">
    <property type="entry name" value="Neprosin"/>
</dbReference>
<keyword evidence="4" id="KW-1185">Reference proteome</keyword>
<dbReference type="EMBL" id="JADFTS010000004">
    <property type="protein sequence ID" value="KAF9612164.1"/>
    <property type="molecule type" value="Genomic_DNA"/>
</dbReference>
<dbReference type="Pfam" id="PF00294">
    <property type="entry name" value="PfkB"/>
    <property type="match status" value="1"/>
</dbReference>
<keyword evidence="1" id="KW-0812">Transmembrane</keyword>
<dbReference type="SUPFAM" id="SSF53613">
    <property type="entry name" value="Ribokinase-like"/>
    <property type="match status" value="1"/>
</dbReference>
<dbReference type="PROSITE" id="PS52045">
    <property type="entry name" value="NEPROSIN_PEP_CD"/>
    <property type="match status" value="1"/>
</dbReference>
<evidence type="ECO:0000313" key="4">
    <source>
        <dbReference type="Proteomes" id="UP000631114"/>
    </source>
</evidence>
<protein>
    <recommendedName>
        <fullName evidence="2">Neprosin PEP catalytic domain-containing protein</fullName>
    </recommendedName>
</protein>
<dbReference type="Gene3D" id="3.40.1190.20">
    <property type="match status" value="1"/>
</dbReference>
<dbReference type="InterPro" id="IPR029056">
    <property type="entry name" value="Ribokinase-like"/>
</dbReference>
<keyword evidence="1" id="KW-0472">Membrane</keyword>
<evidence type="ECO:0000256" key="1">
    <source>
        <dbReference type="SAM" id="Phobius"/>
    </source>
</evidence>
<dbReference type="OrthoDB" id="1858978at2759"/>
<dbReference type="InterPro" id="IPR053168">
    <property type="entry name" value="Glutamic_endopeptidase"/>
</dbReference>
<dbReference type="Pfam" id="PF14365">
    <property type="entry name" value="Neprosin_AP"/>
    <property type="match status" value="1"/>
</dbReference>
<evidence type="ECO:0000259" key="2">
    <source>
        <dbReference type="PROSITE" id="PS52045"/>
    </source>
</evidence>
<dbReference type="PANTHER" id="PTHR31589">
    <property type="entry name" value="PROTEIN, PUTATIVE (DUF239)-RELATED-RELATED"/>
    <property type="match status" value="1"/>
</dbReference>
<gene>
    <name evidence="3" type="ORF">IFM89_038352</name>
</gene>
<accession>A0A835I7T3</accession>
<feature type="domain" description="Neprosin PEP catalytic" evidence="2">
    <location>
        <begin position="252"/>
        <end position="476"/>
    </location>
</feature>